<evidence type="ECO:0000256" key="4">
    <source>
        <dbReference type="ARBA" id="ARBA00022989"/>
    </source>
</evidence>
<comment type="subcellular location">
    <subcellularLocation>
        <location evidence="1">Membrane</location>
        <topology evidence="1">Multi-pass membrane protein</topology>
    </subcellularLocation>
</comment>
<dbReference type="PANTHER" id="PTHR23302:SF24">
    <property type="entry name" value="TMC DOMAIN-CONTAINING PROTEIN"/>
    <property type="match status" value="1"/>
</dbReference>
<comment type="caution">
    <text evidence="9">The sequence shown here is derived from an EMBL/GenBank/DDBJ whole genome shotgun (WGS) entry which is preliminary data.</text>
</comment>
<dbReference type="InterPro" id="IPR012496">
    <property type="entry name" value="TMC_dom"/>
</dbReference>
<dbReference type="AlphaFoldDB" id="A0AAW1KJ66"/>
<evidence type="ECO:0000256" key="7">
    <source>
        <dbReference type="SAM" id="Phobius"/>
    </source>
</evidence>
<dbReference type="GO" id="GO:0008381">
    <property type="term" value="F:mechanosensitive monoatomic ion channel activity"/>
    <property type="evidence" value="ECO:0007669"/>
    <property type="project" value="TreeGrafter"/>
</dbReference>
<feature type="domain" description="TMC" evidence="8">
    <location>
        <begin position="545"/>
        <end position="601"/>
    </location>
</feature>
<evidence type="ECO:0000256" key="1">
    <source>
        <dbReference type="ARBA" id="ARBA00004141"/>
    </source>
</evidence>
<evidence type="ECO:0000313" key="10">
    <source>
        <dbReference type="Proteomes" id="UP001458880"/>
    </source>
</evidence>
<keyword evidence="5 7" id="KW-0472">Membrane</keyword>
<evidence type="ECO:0000313" key="9">
    <source>
        <dbReference type="EMBL" id="KAK9719201.1"/>
    </source>
</evidence>
<dbReference type="PANTHER" id="PTHR23302">
    <property type="entry name" value="TRANSMEMBRANE CHANNEL-RELATED"/>
    <property type="match status" value="1"/>
</dbReference>
<keyword evidence="3 7" id="KW-0812">Transmembrane</keyword>
<dbReference type="Proteomes" id="UP001458880">
    <property type="component" value="Unassembled WGS sequence"/>
</dbReference>
<feature type="transmembrane region" description="Helical" evidence="7">
    <location>
        <begin position="389"/>
        <end position="414"/>
    </location>
</feature>
<evidence type="ECO:0000256" key="6">
    <source>
        <dbReference type="SAM" id="MobiDB-lite"/>
    </source>
</evidence>
<feature type="transmembrane region" description="Helical" evidence="7">
    <location>
        <begin position="477"/>
        <end position="495"/>
    </location>
</feature>
<feature type="transmembrane region" description="Helical" evidence="7">
    <location>
        <begin position="188"/>
        <end position="219"/>
    </location>
</feature>
<protein>
    <submittedName>
        <fullName evidence="9">TMC domain</fullName>
    </submittedName>
</protein>
<comment type="similarity">
    <text evidence="2">Belongs to the TMC family.</text>
</comment>
<organism evidence="9 10">
    <name type="scientific">Popillia japonica</name>
    <name type="common">Japanese beetle</name>
    <dbReference type="NCBI Taxonomy" id="7064"/>
    <lineage>
        <taxon>Eukaryota</taxon>
        <taxon>Metazoa</taxon>
        <taxon>Ecdysozoa</taxon>
        <taxon>Arthropoda</taxon>
        <taxon>Hexapoda</taxon>
        <taxon>Insecta</taxon>
        <taxon>Pterygota</taxon>
        <taxon>Neoptera</taxon>
        <taxon>Endopterygota</taxon>
        <taxon>Coleoptera</taxon>
        <taxon>Polyphaga</taxon>
        <taxon>Scarabaeiformia</taxon>
        <taxon>Scarabaeidae</taxon>
        <taxon>Rutelinae</taxon>
        <taxon>Popillia</taxon>
    </lineage>
</organism>
<evidence type="ECO:0000256" key="3">
    <source>
        <dbReference type="ARBA" id="ARBA00022692"/>
    </source>
</evidence>
<feature type="region of interest" description="Disordered" evidence="6">
    <location>
        <begin position="57"/>
        <end position="103"/>
    </location>
</feature>
<dbReference type="GO" id="GO:0005886">
    <property type="term" value="C:plasma membrane"/>
    <property type="evidence" value="ECO:0007669"/>
    <property type="project" value="InterPro"/>
</dbReference>
<proteinExistence type="inferred from homology"/>
<feature type="transmembrane region" description="Helical" evidence="7">
    <location>
        <begin position="434"/>
        <end position="457"/>
    </location>
</feature>
<name>A0AAW1KJ66_POPJA</name>
<evidence type="ECO:0000259" key="8">
    <source>
        <dbReference type="Pfam" id="PF07810"/>
    </source>
</evidence>
<dbReference type="EMBL" id="JASPKY010000222">
    <property type="protein sequence ID" value="KAK9719201.1"/>
    <property type="molecule type" value="Genomic_DNA"/>
</dbReference>
<evidence type="ECO:0000256" key="2">
    <source>
        <dbReference type="ARBA" id="ARBA00006510"/>
    </source>
</evidence>
<accession>A0AAW1KJ66</accession>
<keyword evidence="4 7" id="KW-1133">Transmembrane helix</keyword>
<feature type="transmembrane region" description="Helical" evidence="7">
    <location>
        <begin position="296"/>
        <end position="314"/>
    </location>
</feature>
<evidence type="ECO:0000256" key="5">
    <source>
        <dbReference type="ARBA" id="ARBA00023136"/>
    </source>
</evidence>
<keyword evidence="10" id="KW-1185">Reference proteome</keyword>
<feature type="compositionally biased region" description="Low complexity" evidence="6">
    <location>
        <begin position="64"/>
        <end position="79"/>
    </location>
</feature>
<dbReference type="Pfam" id="PF07810">
    <property type="entry name" value="TMC"/>
    <property type="match status" value="1"/>
</dbReference>
<dbReference type="InterPro" id="IPR038900">
    <property type="entry name" value="TMC"/>
</dbReference>
<sequence length="636" mass="73372">MSGGANRKKSNRAQGWEEAGFEFYQESYPSNDVELHDVLQKDPKHLATLLPSKQNRAYATIKMRQTGTSSRTYRRQTSSKSRRESTTRRASNNAEVHVSMLPDLSKSIPNEQTAWEQIMQIKELPISMTEKKQMKSDIQNAPNFRLQGYEQFKWKRRKALRRFDQKIGEILSKLELWRKDLKKIEGNFGTGVVAFFLFIKWLIFLNIFIFVLIFLLIVLPMIIFDPALPTECYDIENVTSCCDVAYFNQSVSDNPALDLVQGTGWMERTLFFQGFYSNQVFQYTTRLFHNYYSLPLAYVSVIVVILLVSLVAIVKGAAQGFKHRIIEGEGQFYQYCNLIFAGWDFCIHNEKAAVMKKKVIYNEVKGCMEAEKLEDEKKNRTKEERTKLIAIRTFVNLIEICILIGCGTAIYFVFTISSELRNDLGDDDAVLSLLYGFLPSITIVFLNVVVPLVFKFLVSYERYSPNFVINILLIRTVFLRLASLIIFYASMYTIISCEPKENECASSECKTPMCWETFVGQHIYKLALTDFATHILLTFVVNFPKLALTDFATHILLTFVVNFPRSLLDKKSKSKFAQFIGEQTFDLPKHVLDIIYTQTLWNKLSIYPNTFWISSTPKRCAGWAASTHLCFRQCLS</sequence>
<reference evidence="9 10" key="1">
    <citation type="journal article" date="2024" name="BMC Genomics">
        <title>De novo assembly and annotation of Popillia japonica's genome with initial clues to its potential as an invasive pest.</title>
        <authorList>
            <person name="Cucini C."/>
            <person name="Boschi S."/>
            <person name="Funari R."/>
            <person name="Cardaioli E."/>
            <person name="Iannotti N."/>
            <person name="Marturano G."/>
            <person name="Paoli F."/>
            <person name="Bruttini M."/>
            <person name="Carapelli A."/>
            <person name="Frati F."/>
            <person name="Nardi F."/>
        </authorList>
    </citation>
    <scope>NUCLEOTIDE SEQUENCE [LARGE SCALE GENOMIC DNA]</scope>
    <source>
        <strain evidence="9">DMR45628</strain>
    </source>
</reference>
<gene>
    <name evidence="9" type="ORF">QE152_g22840</name>
</gene>